<evidence type="ECO:0000259" key="2">
    <source>
        <dbReference type="Pfam" id="PF01583"/>
    </source>
</evidence>
<dbReference type="InterPro" id="IPR027417">
    <property type="entry name" value="P-loop_NTPase"/>
</dbReference>
<dbReference type="Pfam" id="PF01583">
    <property type="entry name" value="APS_kinase"/>
    <property type="match status" value="1"/>
</dbReference>
<accession>W4VBD6</accession>
<dbReference type="AlphaFoldDB" id="W4VBD6"/>
<keyword evidence="1 3" id="KW-0808">Transferase</keyword>
<dbReference type="InterPro" id="IPR059117">
    <property type="entry name" value="APS_kinase_dom"/>
</dbReference>
<reference evidence="3" key="1">
    <citation type="journal article" date="2014" name="Genome Announc.">
        <title>Draft Genome Sequence of Clostridium straminisolvens Strain JCM 21531T, Isolated from a Cellulose-Degrading Bacterial Community.</title>
        <authorList>
            <person name="Yuki M."/>
            <person name="Oshima K."/>
            <person name="Suda W."/>
            <person name="Sakamoto M."/>
            <person name="Kitamura K."/>
            <person name="Iida T."/>
            <person name="Hattori M."/>
            <person name="Ohkuma M."/>
        </authorList>
    </citation>
    <scope>NUCLEOTIDE SEQUENCE [LARGE SCALE GENOMIC DNA]</scope>
    <source>
        <strain evidence="3">JCM 21531</strain>
    </source>
</reference>
<dbReference type="Gene3D" id="3.40.50.300">
    <property type="entry name" value="P-loop containing nucleotide triphosphate hydrolases"/>
    <property type="match status" value="1"/>
</dbReference>
<dbReference type="GO" id="GO:0016779">
    <property type="term" value="F:nucleotidyltransferase activity"/>
    <property type="evidence" value="ECO:0007669"/>
    <property type="project" value="UniProtKB-KW"/>
</dbReference>
<evidence type="ECO:0000313" key="3">
    <source>
        <dbReference type="EMBL" id="GAE90113.1"/>
    </source>
</evidence>
<dbReference type="Proteomes" id="UP000019109">
    <property type="component" value="Unassembled WGS sequence"/>
</dbReference>
<gene>
    <name evidence="3" type="ORF">JCM21531_3699</name>
</gene>
<dbReference type="EMBL" id="BAVR01000056">
    <property type="protein sequence ID" value="GAE90113.1"/>
    <property type="molecule type" value="Genomic_DNA"/>
</dbReference>
<keyword evidence="3" id="KW-0548">Nucleotidyltransferase</keyword>
<protein>
    <submittedName>
        <fullName evidence="3">Sulfate adenylyltransferase subunit 1</fullName>
    </submittedName>
</protein>
<sequence length="161" mass="18434">MISEEQRKNAYGHKAKFIVITSGSEGKEKDIQNVGRQLEERLFNMKFKAYYLGVSSILHGLASDVANSYEDRDEHIRQIGELARIFTDSGQIFITSIFNLDDYEAKKLKLLNQPNEIIVVNIGQTPFNNFVPDANIENTEDAVEAVCDLLKRQEIILEYYI</sequence>
<feature type="domain" description="APS kinase" evidence="2">
    <location>
        <begin position="18"/>
        <end position="98"/>
    </location>
</feature>
<keyword evidence="4" id="KW-1185">Reference proteome</keyword>
<organism evidence="3 4">
    <name type="scientific">Acetivibrio straminisolvens JCM 21531</name>
    <dbReference type="NCBI Taxonomy" id="1294263"/>
    <lineage>
        <taxon>Bacteria</taxon>
        <taxon>Bacillati</taxon>
        <taxon>Bacillota</taxon>
        <taxon>Clostridia</taxon>
        <taxon>Eubacteriales</taxon>
        <taxon>Oscillospiraceae</taxon>
        <taxon>Acetivibrio</taxon>
    </lineage>
</organism>
<dbReference type="STRING" id="1294263.JCM21531_3699"/>
<comment type="caution">
    <text evidence="3">The sequence shown here is derived from an EMBL/GenBank/DDBJ whole genome shotgun (WGS) entry which is preliminary data.</text>
</comment>
<evidence type="ECO:0000256" key="1">
    <source>
        <dbReference type="ARBA" id="ARBA00022679"/>
    </source>
</evidence>
<proteinExistence type="predicted"/>
<evidence type="ECO:0000313" key="4">
    <source>
        <dbReference type="Proteomes" id="UP000019109"/>
    </source>
</evidence>
<name>W4VBD6_9FIRM</name>